<name>A0AC58RWX4_TOBAC</name>
<keyword evidence="1" id="KW-1185">Reference proteome</keyword>
<sequence length="585" mass="65422">MVISWLTSSLSPSIVESVQYCETAEDIWTQLNKRYSTVNGTKIFEIKKELASTNQGTLDIASYFNKLKKLWDELRLMRSSHSSTCTCTAKAGIQKDEEEDRLHQFLMGLNETYPSHPQKQYPERVSFDSNRATQFCKYCKKSGHLIDKCYKFHGLPTGFKFTKGRKMAANAEVELASNSVGSHVSTPASHSDGTSSVLGLTKEQYAQLISLLHQAHMTDPSSAQSSLMASANFADNLTLTACVEVQYSASLLSRVAEYSWILDFGATHHMTSHKNILSNIQSLVIPYLVTLSNGYKAHSLKRPLKVGKLEHGLYRLLMSPSESTTSVVTVSLPFVSNATLHYRYPLNVSDCSSVSLPPVLHYKNHSSINKEEVLWHQRLGHIPFVRLKDVSVFGCLCFHTIPKCHRDRFQPRAEPCVFLGYSLAKKGYKLFNLSTKQVLVFRDVIFHEHIFPVETSIFPSPSSPSSSFPVSIDPSDSPEDTFFVPISLPPSLVISSIPRNSSNTSSSPPLIPHTPSIQPTRKSSRPHHLPAYLDDFVCTLPPSLIGSSFLSSVVQLSSHNVAIEPQFYHQAISIPFWQEAMRKEF</sequence>
<dbReference type="RefSeq" id="XP_075077239.1">
    <property type="nucleotide sequence ID" value="XM_075221138.1"/>
</dbReference>
<proteinExistence type="predicted"/>
<reference evidence="2" key="2">
    <citation type="submission" date="2025-08" db="UniProtKB">
        <authorList>
            <consortium name="RefSeq"/>
        </authorList>
    </citation>
    <scope>IDENTIFICATION</scope>
    <source>
        <tissue evidence="2">Leaf</tissue>
    </source>
</reference>
<protein>
    <submittedName>
        <fullName evidence="2">Uncharacterized protein LOC142163978</fullName>
    </submittedName>
</protein>
<evidence type="ECO:0000313" key="1">
    <source>
        <dbReference type="Proteomes" id="UP000790787"/>
    </source>
</evidence>
<evidence type="ECO:0000313" key="2">
    <source>
        <dbReference type="RefSeq" id="XP_075077239.1"/>
    </source>
</evidence>
<reference evidence="1" key="1">
    <citation type="journal article" date="2014" name="Nat. Commun.">
        <title>The tobacco genome sequence and its comparison with those of tomato and potato.</title>
        <authorList>
            <person name="Sierro N."/>
            <person name="Battey J.N."/>
            <person name="Ouadi S."/>
            <person name="Bakaher N."/>
            <person name="Bovet L."/>
            <person name="Willig A."/>
            <person name="Goepfert S."/>
            <person name="Peitsch M.C."/>
            <person name="Ivanov N.V."/>
        </authorList>
    </citation>
    <scope>NUCLEOTIDE SEQUENCE [LARGE SCALE GENOMIC DNA]</scope>
</reference>
<organism evidence="1 2">
    <name type="scientific">Nicotiana tabacum</name>
    <name type="common">Common tobacco</name>
    <dbReference type="NCBI Taxonomy" id="4097"/>
    <lineage>
        <taxon>Eukaryota</taxon>
        <taxon>Viridiplantae</taxon>
        <taxon>Streptophyta</taxon>
        <taxon>Embryophyta</taxon>
        <taxon>Tracheophyta</taxon>
        <taxon>Spermatophyta</taxon>
        <taxon>Magnoliopsida</taxon>
        <taxon>eudicotyledons</taxon>
        <taxon>Gunneridae</taxon>
        <taxon>Pentapetalae</taxon>
        <taxon>asterids</taxon>
        <taxon>lamiids</taxon>
        <taxon>Solanales</taxon>
        <taxon>Solanaceae</taxon>
        <taxon>Nicotianoideae</taxon>
        <taxon>Nicotianeae</taxon>
        <taxon>Nicotiana</taxon>
    </lineage>
</organism>
<accession>A0AC58RWX4</accession>
<gene>
    <name evidence="2" type="primary">LOC142163978</name>
</gene>
<dbReference type="Proteomes" id="UP000790787">
    <property type="component" value="Chromosome 9"/>
</dbReference>